<feature type="transmembrane region" description="Helical" evidence="1">
    <location>
        <begin position="175"/>
        <end position="195"/>
    </location>
</feature>
<dbReference type="EMBL" id="BEYU01000071">
    <property type="protein sequence ID" value="GBG30142.1"/>
    <property type="molecule type" value="Genomic_DNA"/>
</dbReference>
<keyword evidence="1" id="KW-1133">Transmembrane helix</keyword>
<evidence type="ECO:0000256" key="1">
    <source>
        <dbReference type="SAM" id="Phobius"/>
    </source>
</evidence>
<keyword evidence="3" id="KW-1185">Reference proteome</keyword>
<dbReference type="AlphaFoldDB" id="A0A2R5GGX7"/>
<comment type="caution">
    <text evidence="2">The sequence shown here is derived from an EMBL/GenBank/DDBJ whole genome shotgun (WGS) entry which is preliminary data.</text>
</comment>
<dbReference type="InParanoid" id="A0A2R5GGX7"/>
<evidence type="ECO:0008006" key="4">
    <source>
        <dbReference type="Google" id="ProtNLM"/>
    </source>
</evidence>
<dbReference type="Proteomes" id="UP000241890">
    <property type="component" value="Unassembled WGS sequence"/>
</dbReference>
<feature type="transmembrane region" description="Helical" evidence="1">
    <location>
        <begin position="83"/>
        <end position="103"/>
    </location>
</feature>
<evidence type="ECO:0000313" key="3">
    <source>
        <dbReference type="Proteomes" id="UP000241890"/>
    </source>
</evidence>
<evidence type="ECO:0000313" key="2">
    <source>
        <dbReference type="EMBL" id="GBG30142.1"/>
    </source>
</evidence>
<gene>
    <name evidence="2" type="ORF">FCC1311_063622</name>
</gene>
<proteinExistence type="predicted"/>
<reference evidence="2 3" key="1">
    <citation type="submission" date="2017-12" db="EMBL/GenBank/DDBJ databases">
        <title>Sequencing, de novo assembly and annotation of complete genome of a new Thraustochytrid species, strain FCC1311.</title>
        <authorList>
            <person name="Sedici K."/>
            <person name="Godart F."/>
            <person name="Aiese Cigliano R."/>
            <person name="Sanseverino W."/>
            <person name="Barakat M."/>
            <person name="Ortet P."/>
            <person name="Marechal E."/>
            <person name="Cagnac O."/>
            <person name="Amato A."/>
        </authorList>
    </citation>
    <scope>NUCLEOTIDE SEQUENCE [LARGE SCALE GENOMIC DNA]</scope>
</reference>
<keyword evidence="1" id="KW-0812">Transmembrane</keyword>
<feature type="transmembrane region" description="Helical" evidence="1">
    <location>
        <begin position="109"/>
        <end position="127"/>
    </location>
</feature>
<name>A0A2R5GGX7_9STRA</name>
<organism evidence="2 3">
    <name type="scientific">Hondaea fermentalgiana</name>
    <dbReference type="NCBI Taxonomy" id="2315210"/>
    <lineage>
        <taxon>Eukaryota</taxon>
        <taxon>Sar</taxon>
        <taxon>Stramenopiles</taxon>
        <taxon>Bigyra</taxon>
        <taxon>Labyrinthulomycetes</taxon>
        <taxon>Thraustochytrida</taxon>
        <taxon>Thraustochytriidae</taxon>
        <taxon>Hondaea</taxon>
    </lineage>
</organism>
<protein>
    <recommendedName>
        <fullName evidence="4">TLC domain-containing protein</fullName>
    </recommendedName>
</protein>
<feature type="transmembrane region" description="Helical" evidence="1">
    <location>
        <begin position="50"/>
        <end position="71"/>
    </location>
</feature>
<accession>A0A2R5GGX7</accession>
<feature type="transmembrane region" description="Helical" evidence="1">
    <location>
        <begin position="139"/>
        <end position="163"/>
    </location>
</feature>
<keyword evidence="1" id="KW-0472">Membrane</keyword>
<sequence>MLYPKRFLAWSFAKTITQLTIAFLSISFIVKSGFFIPGYYDGTVWSKQSIAWLYLAQGLFEVVDLGTELWMLRRDSSKDHLPWDSIIHHSVSAAYALYIFGWAEELDAAFLGLAVAALSCQVIGPLYTLHRWRFKHRHLALSILITQLGYRTPLAVVSVIRAIQYYKVAPWPHLVIMLCLSYLDYKWLNWAISLYKRRRREKYGFRVVSGKAQASAEAGETRKTQ</sequence>